<evidence type="ECO:0000256" key="4">
    <source>
        <dbReference type="ARBA" id="ARBA00022989"/>
    </source>
</evidence>
<keyword evidence="9" id="KW-1185">Reference proteome</keyword>
<name>H5THH8_GORO1</name>
<dbReference type="EMBL" id="BAFB01000034">
    <property type="protein sequence ID" value="GAB32936.1"/>
    <property type="molecule type" value="Genomic_DNA"/>
</dbReference>
<reference evidence="8" key="1">
    <citation type="submission" date="2012-02" db="EMBL/GenBank/DDBJ databases">
        <title>Whole genome shotgun sequence of Gordonia otitidis NBRC 100426.</title>
        <authorList>
            <person name="Yoshida I."/>
            <person name="Hosoyama A."/>
            <person name="Tsuchikane K."/>
            <person name="Katsumata H."/>
            <person name="Yamazaki S."/>
            <person name="Fujita N."/>
        </authorList>
    </citation>
    <scope>NUCLEOTIDE SEQUENCE [LARGE SCALE GENOMIC DNA]</scope>
    <source>
        <strain evidence="8">NBRC 100426</strain>
    </source>
</reference>
<keyword evidence="4" id="KW-1133">Transmembrane helix</keyword>
<dbReference type="GO" id="GO:0005886">
    <property type="term" value="C:plasma membrane"/>
    <property type="evidence" value="ECO:0007669"/>
    <property type="project" value="UniProtKB-SubCell"/>
</dbReference>
<keyword evidence="5" id="KW-0472">Membrane</keyword>
<dbReference type="Proteomes" id="UP000005038">
    <property type="component" value="Unassembled WGS sequence"/>
</dbReference>
<dbReference type="InterPro" id="IPR032689">
    <property type="entry name" value="TraG-D_C"/>
</dbReference>
<feature type="region of interest" description="Disordered" evidence="6">
    <location>
        <begin position="393"/>
        <end position="419"/>
    </location>
</feature>
<feature type="region of interest" description="Disordered" evidence="6">
    <location>
        <begin position="1"/>
        <end position="23"/>
    </location>
</feature>
<dbReference type="InterPro" id="IPR027417">
    <property type="entry name" value="P-loop_NTPase"/>
</dbReference>
<dbReference type="PANTHER" id="PTHR37937:SF1">
    <property type="entry name" value="CONJUGATIVE TRANSFER: DNA TRANSPORT"/>
    <property type="match status" value="1"/>
</dbReference>
<keyword evidence="2" id="KW-1003">Cell membrane</keyword>
<gene>
    <name evidence="8" type="ORF">GOOTI_034_00030</name>
</gene>
<protein>
    <recommendedName>
        <fullName evidence="7">TraD/TraG TraM recognition site domain-containing protein</fullName>
    </recommendedName>
</protein>
<keyword evidence="3" id="KW-0812">Transmembrane</keyword>
<evidence type="ECO:0000256" key="2">
    <source>
        <dbReference type="ARBA" id="ARBA00022475"/>
    </source>
</evidence>
<evidence type="ECO:0000256" key="6">
    <source>
        <dbReference type="SAM" id="MobiDB-lite"/>
    </source>
</evidence>
<dbReference type="CDD" id="cd01127">
    <property type="entry name" value="TrwB_TraG_TraD_VirD4"/>
    <property type="match status" value="1"/>
</dbReference>
<evidence type="ECO:0000259" key="7">
    <source>
        <dbReference type="Pfam" id="PF12696"/>
    </source>
</evidence>
<dbReference type="AlphaFoldDB" id="H5THH8"/>
<organism evidence="8 9">
    <name type="scientific">Gordonia otitidis (strain DSM 44809 / CCUG 52243 / JCM 12355 / NBRC 100426 / IFM 10032)</name>
    <dbReference type="NCBI Taxonomy" id="1108044"/>
    <lineage>
        <taxon>Bacteria</taxon>
        <taxon>Bacillati</taxon>
        <taxon>Actinomycetota</taxon>
        <taxon>Actinomycetes</taxon>
        <taxon>Mycobacteriales</taxon>
        <taxon>Gordoniaceae</taxon>
        <taxon>Gordonia</taxon>
    </lineage>
</organism>
<dbReference type="PANTHER" id="PTHR37937">
    <property type="entry name" value="CONJUGATIVE TRANSFER: DNA TRANSPORT"/>
    <property type="match status" value="1"/>
</dbReference>
<evidence type="ECO:0000256" key="3">
    <source>
        <dbReference type="ARBA" id="ARBA00022692"/>
    </source>
</evidence>
<dbReference type="STRING" id="1108044.GOOTI_034_00030"/>
<dbReference type="RefSeq" id="WP_007237197.1">
    <property type="nucleotide sequence ID" value="NZ_BAFB01000034.1"/>
</dbReference>
<dbReference type="SUPFAM" id="SSF52540">
    <property type="entry name" value="P-loop containing nucleoside triphosphate hydrolases"/>
    <property type="match status" value="1"/>
</dbReference>
<accession>H5THH8</accession>
<dbReference type="InterPro" id="IPR051539">
    <property type="entry name" value="T4SS-coupling_protein"/>
</dbReference>
<feature type="domain" description="TraD/TraG TraM recognition site" evidence="7">
    <location>
        <begin position="294"/>
        <end position="389"/>
    </location>
</feature>
<sequence>MTVTDSPYVGIDPATGRPADPGPHALLVAPTGAGKSFGVLGPAIAMRPAHWPAIVVSSKDDLVHLTCADALTRGPVRVLDLSGFAVLPDGGADWVRYDPTTALRGVDDAADLATDLLRAGGVAAGAATGPSGDSAEWISRAIAPLAAILWAASDASAKARRDAKSAGGIAAAVLTVGDVARWKLAIDRLRADPTAGTESAEAALTATAALDAKLLGSVIATMVPAVLPWTRLAVRPDEAIHTLGPRDLLTGTTYVISPGGPATGAAVALLTQSVLMWRRATSAARAKGVAEPPPLLLVVDEVANTAPLPDLGRWVTEARGLGIRVLAAVQTTAQLRERWGTAGGEVLERAFPSILALEGCADQDVLETAARNAGMVDRESVTTDADGRVISRTKSHGPALDASDLVVPQTTGPGPRRGRLIRGQFDAGLLDLPGYDVIMKWKAGQSK</sequence>
<comment type="caution">
    <text evidence="8">The sequence shown here is derived from an EMBL/GenBank/DDBJ whole genome shotgun (WGS) entry which is preliminary data.</text>
</comment>
<evidence type="ECO:0000313" key="8">
    <source>
        <dbReference type="EMBL" id="GAB32936.1"/>
    </source>
</evidence>
<evidence type="ECO:0000313" key="9">
    <source>
        <dbReference type="Proteomes" id="UP000005038"/>
    </source>
</evidence>
<comment type="subcellular location">
    <subcellularLocation>
        <location evidence="1">Cell membrane</location>
        <topology evidence="1">Multi-pass membrane protein</topology>
    </subcellularLocation>
</comment>
<proteinExistence type="predicted"/>
<evidence type="ECO:0000256" key="5">
    <source>
        <dbReference type="ARBA" id="ARBA00023136"/>
    </source>
</evidence>
<evidence type="ECO:0000256" key="1">
    <source>
        <dbReference type="ARBA" id="ARBA00004651"/>
    </source>
</evidence>
<dbReference type="Pfam" id="PF12696">
    <property type="entry name" value="TraG-D_C"/>
    <property type="match status" value="1"/>
</dbReference>
<dbReference type="Gene3D" id="3.40.50.300">
    <property type="entry name" value="P-loop containing nucleotide triphosphate hydrolases"/>
    <property type="match status" value="1"/>
</dbReference>